<reference evidence="1" key="1">
    <citation type="submission" date="2019-08" db="EMBL/GenBank/DDBJ databases">
        <authorList>
            <person name="Kucharzyk K."/>
            <person name="Murdoch R.W."/>
            <person name="Higgins S."/>
            <person name="Loffler F."/>
        </authorList>
    </citation>
    <scope>NUCLEOTIDE SEQUENCE</scope>
</reference>
<name>A0A645HAF4_9ZZZZ</name>
<evidence type="ECO:0000313" key="1">
    <source>
        <dbReference type="EMBL" id="MPN36017.1"/>
    </source>
</evidence>
<protein>
    <submittedName>
        <fullName evidence="1">Uncharacterized protein</fullName>
    </submittedName>
</protein>
<dbReference type="AlphaFoldDB" id="A0A645HAF4"/>
<gene>
    <name evidence="1" type="ORF">SDC9_183522</name>
</gene>
<accession>A0A645HAF4</accession>
<sequence length="148" mass="17160">MFPAHHRFLSCTVFSLRITGASFERMCGRPSEISLCCRFAGQRGIYRRLISCRSANTTSRNSSSGAAKRRRYCATSIWWQFAKGFQRVCWRQSKEDITVPGRKSIISRPSGMNACIWSCRFVWCRGTYLRLPWRRCGESSRLFHAITE</sequence>
<dbReference type="EMBL" id="VSSQ01089925">
    <property type="protein sequence ID" value="MPN36017.1"/>
    <property type="molecule type" value="Genomic_DNA"/>
</dbReference>
<proteinExistence type="predicted"/>
<organism evidence="1">
    <name type="scientific">bioreactor metagenome</name>
    <dbReference type="NCBI Taxonomy" id="1076179"/>
    <lineage>
        <taxon>unclassified sequences</taxon>
        <taxon>metagenomes</taxon>
        <taxon>ecological metagenomes</taxon>
    </lineage>
</organism>
<comment type="caution">
    <text evidence="1">The sequence shown here is derived from an EMBL/GenBank/DDBJ whole genome shotgun (WGS) entry which is preliminary data.</text>
</comment>